<gene>
    <name evidence="1" type="ORF">IHE45_07G071200</name>
</gene>
<sequence>MPRVWVFFFFHFVCIHFGRIYSYINNFCIFRFFSLVWKSNAICLTCHLHLLNFIFISKVFIILLLTIPLLTIGKSCSIFYLLLPVKDKRQRVKVDKLHSIHGCFYERLPGIIL</sequence>
<proteinExistence type="predicted"/>
<keyword evidence="2" id="KW-1185">Reference proteome</keyword>
<comment type="caution">
    <text evidence="1">The sequence shown here is derived from an EMBL/GenBank/DDBJ whole genome shotgun (WGS) entry which is preliminary data.</text>
</comment>
<accession>A0ACB7VS64</accession>
<protein>
    <submittedName>
        <fullName evidence="1">Uncharacterized protein</fullName>
    </submittedName>
</protein>
<name>A0ACB7VS64_DIOAL</name>
<dbReference type="Proteomes" id="UP000827976">
    <property type="component" value="Chromosome 7"/>
</dbReference>
<dbReference type="EMBL" id="CM037017">
    <property type="protein sequence ID" value="KAH7677257.1"/>
    <property type="molecule type" value="Genomic_DNA"/>
</dbReference>
<evidence type="ECO:0000313" key="2">
    <source>
        <dbReference type="Proteomes" id="UP000827976"/>
    </source>
</evidence>
<reference evidence="2" key="1">
    <citation type="journal article" date="2022" name="Nat. Commun.">
        <title>Chromosome evolution and the genetic basis of agronomically important traits in greater yam.</title>
        <authorList>
            <person name="Bredeson J.V."/>
            <person name="Lyons J.B."/>
            <person name="Oniyinde I.O."/>
            <person name="Okereke N.R."/>
            <person name="Kolade O."/>
            <person name="Nnabue I."/>
            <person name="Nwadili C.O."/>
            <person name="Hribova E."/>
            <person name="Parker M."/>
            <person name="Nwogha J."/>
            <person name="Shu S."/>
            <person name="Carlson J."/>
            <person name="Kariba R."/>
            <person name="Muthemba S."/>
            <person name="Knop K."/>
            <person name="Barton G.J."/>
            <person name="Sherwood A.V."/>
            <person name="Lopez-Montes A."/>
            <person name="Asiedu R."/>
            <person name="Jamnadass R."/>
            <person name="Muchugi A."/>
            <person name="Goodstein D."/>
            <person name="Egesi C.N."/>
            <person name="Featherston J."/>
            <person name="Asfaw A."/>
            <person name="Simpson G.G."/>
            <person name="Dolezel J."/>
            <person name="Hendre P.S."/>
            <person name="Van Deynze A."/>
            <person name="Kumar P.L."/>
            <person name="Obidiegwu J.E."/>
            <person name="Bhattacharjee R."/>
            <person name="Rokhsar D.S."/>
        </authorList>
    </citation>
    <scope>NUCLEOTIDE SEQUENCE [LARGE SCALE GENOMIC DNA]</scope>
    <source>
        <strain evidence="2">cv. TDa95/00328</strain>
    </source>
</reference>
<evidence type="ECO:0000313" key="1">
    <source>
        <dbReference type="EMBL" id="KAH7677257.1"/>
    </source>
</evidence>
<organism evidence="1 2">
    <name type="scientific">Dioscorea alata</name>
    <name type="common">Purple yam</name>
    <dbReference type="NCBI Taxonomy" id="55571"/>
    <lineage>
        <taxon>Eukaryota</taxon>
        <taxon>Viridiplantae</taxon>
        <taxon>Streptophyta</taxon>
        <taxon>Embryophyta</taxon>
        <taxon>Tracheophyta</taxon>
        <taxon>Spermatophyta</taxon>
        <taxon>Magnoliopsida</taxon>
        <taxon>Liliopsida</taxon>
        <taxon>Dioscoreales</taxon>
        <taxon>Dioscoreaceae</taxon>
        <taxon>Dioscorea</taxon>
    </lineage>
</organism>